<evidence type="ECO:0000313" key="2">
    <source>
        <dbReference type="EMBL" id="CAG8193157.1"/>
    </source>
</evidence>
<feature type="compositionally biased region" description="Polar residues" evidence="1">
    <location>
        <begin position="529"/>
        <end position="547"/>
    </location>
</feature>
<proteinExistence type="predicted"/>
<dbReference type="PANTHER" id="PTHR42037:SF1">
    <property type="match status" value="1"/>
</dbReference>
<dbReference type="AlphaFoldDB" id="A0A9W4I1U0"/>
<accession>A0A9W4I1U0</accession>
<dbReference type="Proteomes" id="UP001153618">
    <property type="component" value="Unassembled WGS sequence"/>
</dbReference>
<dbReference type="OrthoDB" id="4851849at2759"/>
<reference evidence="2" key="1">
    <citation type="submission" date="2021-07" db="EMBL/GenBank/DDBJ databases">
        <authorList>
            <person name="Branca A.L. A."/>
        </authorList>
    </citation>
    <scope>NUCLEOTIDE SEQUENCE</scope>
</reference>
<dbReference type="Pfam" id="PF14441">
    <property type="entry name" value="OTT_1508_deam"/>
    <property type="match status" value="1"/>
</dbReference>
<keyword evidence="3" id="KW-1185">Reference proteome</keyword>
<evidence type="ECO:0000313" key="3">
    <source>
        <dbReference type="Proteomes" id="UP001153618"/>
    </source>
</evidence>
<evidence type="ECO:0000256" key="1">
    <source>
        <dbReference type="SAM" id="MobiDB-lite"/>
    </source>
</evidence>
<sequence>MSGGYSEASLISHQPKRLRLLYEPLCLLHTLSEVRGDRIKPGDILSEGPGLTAPGCYRSFVDAIAYICAYRKKPGYVTAAALEEAPDAIVVLLAANNDIDTAVVTLLEKVVMILSWIIDNPTVRLDTNEARGAMKILTAYVLDLNAPKIFDYYQRVNKLVSLVMGRLNAESGLKGTQPCLQGERLLLDIKADEALPPRADQDSIINLRNWVATHLSKSNMQLQESDMPSLALSSYRDREVFKALHHTTGSLELSRNFERLHKLLYKLGKHVAQCKRLIEATIRLRLELSRGLRIETIGGSWENRIPLLARTCNIQSISRRIFSDPAKQDIFLRQLQQIYSEKELDRVLSKDLCKGKTRVHAELLVLDHFEQTGGRFLDERDRYIGCSKPACYLCHLFISCHPRGYASPPSHQKLYLNWRLPDVRTDEQNAATRFQHQQGVLFRMIDTVRRDLTNDIAARVGKRMGFADSTAGGTSTVIDIGTDLSPSMASLSLDELLKTLDRQDGAGRGPREPHMDPKFNPCGVPLFPSETSVEAGSDDSSTGGVGI</sequence>
<feature type="region of interest" description="Disordered" evidence="1">
    <location>
        <begin position="503"/>
        <end position="547"/>
    </location>
</feature>
<gene>
    <name evidence="2" type="ORF">POLS_LOCUS7306</name>
</gene>
<dbReference type="InterPro" id="IPR027796">
    <property type="entry name" value="OTT_1508_deam-like"/>
</dbReference>
<feature type="compositionally biased region" description="Basic and acidic residues" evidence="1">
    <location>
        <begin position="503"/>
        <end position="517"/>
    </location>
</feature>
<name>A0A9W4I1U0_PENOL</name>
<dbReference type="EMBL" id="CAJVOS010000046">
    <property type="protein sequence ID" value="CAG8193157.1"/>
    <property type="molecule type" value="Genomic_DNA"/>
</dbReference>
<comment type="caution">
    <text evidence="2">The sequence shown here is derived from an EMBL/GenBank/DDBJ whole genome shotgun (WGS) entry which is preliminary data.</text>
</comment>
<dbReference type="PANTHER" id="PTHR42037">
    <property type="match status" value="1"/>
</dbReference>
<protein>
    <submittedName>
        <fullName evidence="2">Uncharacterized protein</fullName>
    </submittedName>
</protein>
<organism evidence="2 3">
    <name type="scientific">Penicillium olsonii</name>
    <dbReference type="NCBI Taxonomy" id="99116"/>
    <lineage>
        <taxon>Eukaryota</taxon>
        <taxon>Fungi</taxon>
        <taxon>Dikarya</taxon>
        <taxon>Ascomycota</taxon>
        <taxon>Pezizomycotina</taxon>
        <taxon>Eurotiomycetes</taxon>
        <taxon>Eurotiomycetidae</taxon>
        <taxon>Eurotiales</taxon>
        <taxon>Aspergillaceae</taxon>
        <taxon>Penicillium</taxon>
    </lineage>
</organism>